<protein>
    <submittedName>
        <fullName evidence="2">NAD(P)H nitroreductase</fullName>
    </submittedName>
</protein>
<evidence type="ECO:0000313" key="3">
    <source>
        <dbReference type="Proteomes" id="UP001499967"/>
    </source>
</evidence>
<reference evidence="3" key="1">
    <citation type="journal article" date="2019" name="Int. J. Syst. Evol. Microbiol.">
        <title>The Global Catalogue of Microorganisms (GCM) 10K type strain sequencing project: providing services to taxonomists for standard genome sequencing and annotation.</title>
        <authorList>
            <consortium name="The Broad Institute Genomics Platform"/>
            <consortium name="The Broad Institute Genome Sequencing Center for Infectious Disease"/>
            <person name="Wu L."/>
            <person name="Ma J."/>
        </authorList>
    </citation>
    <scope>NUCLEOTIDE SEQUENCE [LARGE SCALE GENOMIC DNA]</scope>
    <source>
        <strain evidence="3">JCM 11117</strain>
    </source>
</reference>
<comment type="caution">
    <text evidence="2">The sequence shown here is derived from an EMBL/GenBank/DDBJ whole genome shotgun (WGS) entry which is preliminary data.</text>
</comment>
<dbReference type="Proteomes" id="UP001499967">
    <property type="component" value="Unassembled WGS sequence"/>
</dbReference>
<evidence type="ECO:0000313" key="2">
    <source>
        <dbReference type="EMBL" id="GAA0919080.1"/>
    </source>
</evidence>
<evidence type="ECO:0000256" key="1">
    <source>
        <dbReference type="SAM" id="MobiDB-lite"/>
    </source>
</evidence>
<dbReference type="InterPro" id="IPR000415">
    <property type="entry name" value="Nitroreductase-like"/>
</dbReference>
<organism evidence="2 3">
    <name type="scientific">Pseudonocardia zijingensis</name>
    <dbReference type="NCBI Taxonomy" id="153376"/>
    <lineage>
        <taxon>Bacteria</taxon>
        <taxon>Bacillati</taxon>
        <taxon>Actinomycetota</taxon>
        <taxon>Actinomycetes</taxon>
        <taxon>Pseudonocardiales</taxon>
        <taxon>Pseudonocardiaceae</taxon>
        <taxon>Pseudonocardia</taxon>
    </lineage>
</organism>
<dbReference type="PANTHER" id="PTHR23026:SF123">
    <property type="entry name" value="NAD(P)H NITROREDUCTASE RV3131-RELATED"/>
    <property type="match status" value="1"/>
</dbReference>
<dbReference type="EMBL" id="BAAAHP010000003">
    <property type="protein sequence ID" value="GAA0919080.1"/>
    <property type="molecule type" value="Genomic_DNA"/>
</dbReference>
<dbReference type="RefSeq" id="WP_343937595.1">
    <property type="nucleotide sequence ID" value="NZ_BAAAHP010000003.1"/>
</dbReference>
<feature type="region of interest" description="Disordered" evidence="1">
    <location>
        <begin position="304"/>
        <end position="327"/>
    </location>
</feature>
<name>A0ABP3ZFF4_9PSEU</name>
<dbReference type="PANTHER" id="PTHR23026">
    <property type="entry name" value="NADPH NITROREDUCTASE"/>
    <property type="match status" value="1"/>
</dbReference>
<dbReference type="Gene3D" id="3.40.109.10">
    <property type="entry name" value="NADH Oxidase"/>
    <property type="match status" value="2"/>
</dbReference>
<dbReference type="NCBIfam" id="NF047509">
    <property type="entry name" value="Rv3131_FMN_oxido"/>
    <property type="match status" value="1"/>
</dbReference>
<sequence length="327" mass="35043">MIVDHLDQRTVRSALALAVRAPSVHNSQPWRFVIGPSSVHLFADLSRWLPATDTDGRDLVVSCGIVLHHLRVALAASGLRATVRRLPNPEQPDHLAAVSLRPGAPSEADLGTASAITRRRTDRRRYLSWDVPEGFVQELVERAADQGALLRPVRDGHERSLLLAAIRDAAAEQEEDPAYQAETALWSGRVADDTGVPVGNLLRDPLGTGAGTARRFAEGVLEQADERDDDGAALLVLGTASDDPLSQLRAGEATSAVLLHATELGLATCPLSQPLEVRGARAAVRDAVLGGTLCPQLVLRVGWAPTGPELPPTPRRPLEESIERELA</sequence>
<dbReference type="SUPFAM" id="SSF55469">
    <property type="entry name" value="FMN-dependent nitroreductase-like"/>
    <property type="match status" value="2"/>
</dbReference>
<feature type="compositionally biased region" description="Basic and acidic residues" evidence="1">
    <location>
        <begin position="316"/>
        <end position="327"/>
    </location>
</feature>
<accession>A0ABP3ZFF4</accession>
<keyword evidence="3" id="KW-1185">Reference proteome</keyword>
<dbReference type="InterPro" id="IPR050627">
    <property type="entry name" value="Nitroreductase/BluB"/>
</dbReference>
<gene>
    <name evidence="2" type="ORF">GCM10009559_00930</name>
</gene>
<proteinExistence type="predicted"/>